<name>A0A1V3BZC7_9ACTN</name>
<dbReference type="RefSeq" id="WP_143832874.1">
    <property type="nucleotide sequence ID" value="NZ_MCOK01000001.1"/>
</dbReference>
<keyword evidence="2" id="KW-1185">Reference proteome</keyword>
<accession>A0A1V3BZC7</accession>
<gene>
    <name evidence="1" type="ORF">NOSIN_07105</name>
</gene>
<comment type="caution">
    <text evidence="1">The sequence shown here is derived from an EMBL/GenBank/DDBJ whole genome shotgun (WGS) entry which is preliminary data.</text>
</comment>
<evidence type="ECO:0000313" key="2">
    <source>
        <dbReference type="Proteomes" id="UP000189004"/>
    </source>
</evidence>
<reference evidence="2" key="1">
    <citation type="submission" date="2016-08" db="EMBL/GenBank/DDBJ databases">
        <authorList>
            <person name="Tokovenko B."/>
            <person name="Kalinowski J."/>
        </authorList>
    </citation>
    <scope>NUCLEOTIDE SEQUENCE [LARGE SCALE GENOMIC DNA]</scope>
    <source>
        <strain evidence="2">UTMC102</strain>
    </source>
</reference>
<sequence>MSNWGSRFGAWIEHLRRTRPVFQSKSDLVHSLARSIRACDPALELHPGDGRGTERVDLRASVPAVGVHLALRLRYPRAAWSGTVAGERFALKNHSAQDLTCYDVVRDIRDLERLTDHRLGWSGGVLLLINDALYWKRPDHHRTAIHDAFRLYEGARLAGVRAWRPYAGQGTTAKREEALTLRGAYRCTWSWYSRLEGRRGDFRLLTVPIGRRTPL</sequence>
<dbReference type="AlphaFoldDB" id="A0A1V3BZC7"/>
<evidence type="ECO:0000313" key="1">
    <source>
        <dbReference type="EMBL" id="OOC53599.1"/>
    </source>
</evidence>
<dbReference type="OrthoDB" id="2817390at2"/>
<dbReference type="Proteomes" id="UP000189004">
    <property type="component" value="Unassembled WGS sequence"/>
</dbReference>
<dbReference type="EMBL" id="MCOK01000001">
    <property type="protein sequence ID" value="OOC53599.1"/>
    <property type="molecule type" value="Genomic_DNA"/>
</dbReference>
<protein>
    <submittedName>
        <fullName evidence="1">Uncharacterized protein</fullName>
    </submittedName>
</protein>
<organism evidence="1 2">
    <name type="scientific">Nocardiopsis sinuspersici</name>
    <dbReference type="NCBI Taxonomy" id="501010"/>
    <lineage>
        <taxon>Bacteria</taxon>
        <taxon>Bacillati</taxon>
        <taxon>Actinomycetota</taxon>
        <taxon>Actinomycetes</taxon>
        <taxon>Streptosporangiales</taxon>
        <taxon>Nocardiopsidaceae</taxon>
        <taxon>Nocardiopsis</taxon>
    </lineage>
</organism>
<proteinExistence type="predicted"/>